<dbReference type="Proteomes" id="UP000595564">
    <property type="component" value="Chromosome"/>
</dbReference>
<name>A0A7R6PVT3_9BACT</name>
<evidence type="ECO:0000256" key="1">
    <source>
        <dbReference type="SAM" id="Phobius"/>
    </source>
</evidence>
<dbReference type="KEGG" id="thyd:TTHT_2116"/>
<organism evidence="3 4">
    <name type="scientific">Thermotomaculum hydrothermale</name>
    <dbReference type="NCBI Taxonomy" id="981385"/>
    <lineage>
        <taxon>Bacteria</taxon>
        <taxon>Pseudomonadati</taxon>
        <taxon>Acidobacteriota</taxon>
        <taxon>Holophagae</taxon>
        <taxon>Thermotomaculales</taxon>
        <taxon>Thermotomaculaceae</taxon>
        <taxon>Thermotomaculum</taxon>
    </lineage>
</organism>
<dbReference type="InterPro" id="IPR025746">
    <property type="entry name" value="PilX_N_dom"/>
</dbReference>
<evidence type="ECO:0000259" key="2">
    <source>
        <dbReference type="Pfam" id="PF14341"/>
    </source>
</evidence>
<feature type="transmembrane region" description="Helical" evidence="1">
    <location>
        <begin position="20"/>
        <end position="40"/>
    </location>
</feature>
<accession>A0A7R6PVT3</accession>
<proteinExistence type="predicted"/>
<protein>
    <recommendedName>
        <fullName evidence="2">Type 4 fimbrial biogenesis protein PilX N-terminal domain-containing protein</fullName>
    </recommendedName>
</protein>
<evidence type="ECO:0000313" key="4">
    <source>
        <dbReference type="Proteomes" id="UP000595564"/>
    </source>
</evidence>
<sequence>MFIPVIEGGVMYREKGAATLTATIIILMLLSVLGITLLYLSKSSLKIATSFEKNEQAFNVAESGLENIVRTRLSTYNDLITYLFYNPSDLDSLPDPRFADFDALINGQGANGSLYSAYYSHFPFLKGSYVVDGGNPSDSSDDVVGEYYIRIIDNDIFINEDGDLFKNQLEDEDGDPSNGVVLANMRIDRDRNFFVQGRGIIRQGTRILGTKLITIRICAIEQASGTQKGGSAANANVAKRFCIQSNFIPQ</sequence>
<gene>
    <name evidence="3" type="ORF">TTHT_2116</name>
</gene>
<keyword evidence="1" id="KW-1133">Transmembrane helix</keyword>
<reference evidence="3 4" key="1">
    <citation type="journal article" date="2012" name="Extremophiles">
        <title>Thermotomaculum hydrothermale gen. nov., sp. nov., a novel heterotrophic thermophile within the phylum Acidobacteria from a deep-sea hydrothermal vent chimney in the Southern Okinawa Trough.</title>
        <authorList>
            <person name="Izumi H."/>
            <person name="Nunoura T."/>
            <person name="Miyazaki M."/>
            <person name="Mino S."/>
            <person name="Toki T."/>
            <person name="Takai K."/>
            <person name="Sako Y."/>
            <person name="Sawabe T."/>
            <person name="Nakagawa S."/>
        </authorList>
    </citation>
    <scope>NUCLEOTIDE SEQUENCE [LARGE SCALE GENOMIC DNA]</scope>
    <source>
        <strain evidence="3 4">AC55</strain>
    </source>
</reference>
<feature type="domain" description="Type 4 fimbrial biogenesis protein PilX N-terminal" evidence="2">
    <location>
        <begin position="15"/>
        <end position="66"/>
    </location>
</feature>
<dbReference type="Pfam" id="PF14341">
    <property type="entry name" value="PilX_N"/>
    <property type="match status" value="1"/>
</dbReference>
<keyword evidence="1" id="KW-0472">Membrane</keyword>
<evidence type="ECO:0000313" key="3">
    <source>
        <dbReference type="EMBL" id="BBB33552.1"/>
    </source>
</evidence>
<dbReference type="EMBL" id="AP017470">
    <property type="protein sequence ID" value="BBB33552.1"/>
    <property type="molecule type" value="Genomic_DNA"/>
</dbReference>
<dbReference type="AlphaFoldDB" id="A0A7R6PVT3"/>
<keyword evidence="1" id="KW-0812">Transmembrane</keyword>
<keyword evidence="4" id="KW-1185">Reference proteome</keyword>